<dbReference type="GO" id="GO:0005525">
    <property type="term" value="F:GTP binding"/>
    <property type="evidence" value="ECO:0007669"/>
    <property type="project" value="InterPro"/>
</dbReference>
<evidence type="ECO:0000256" key="6">
    <source>
        <dbReference type="SAM" id="MobiDB-lite"/>
    </source>
</evidence>
<feature type="compositionally biased region" description="Low complexity" evidence="6">
    <location>
        <begin position="343"/>
        <end position="357"/>
    </location>
</feature>
<feature type="compositionally biased region" description="Polar residues" evidence="6">
    <location>
        <begin position="608"/>
        <end position="624"/>
    </location>
</feature>
<evidence type="ECO:0000259" key="8">
    <source>
        <dbReference type="PROSITE" id="PS51883"/>
    </source>
</evidence>
<dbReference type="GO" id="GO:0016020">
    <property type="term" value="C:membrane"/>
    <property type="evidence" value="ECO:0007669"/>
    <property type="project" value="UniProtKB-SubCell"/>
</dbReference>
<dbReference type="Gene3D" id="2.70.210.12">
    <property type="entry name" value="GTP1/OBG domain"/>
    <property type="match status" value="1"/>
</dbReference>
<evidence type="ECO:0000313" key="10">
    <source>
        <dbReference type="Proteomes" id="UP000654075"/>
    </source>
</evidence>
<dbReference type="GO" id="GO:0003924">
    <property type="term" value="F:GTPase activity"/>
    <property type="evidence" value="ECO:0007669"/>
    <property type="project" value="InterPro"/>
</dbReference>
<dbReference type="Gene3D" id="2.20.110.10">
    <property type="entry name" value="Histone H3 K4-specific methyltransferase SET7/9 N-terminal domain"/>
    <property type="match status" value="1"/>
</dbReference>
<evidence type="ECO:0000313" key="9">
    <source>
        <dbReference type="EMBL" id="CAE8593108.1"/>
    </source>
</evidence>
<gene>
    <name evidence="9" type="ORF">PGLA1383_LOCUS11720</name>
</gene>
<feature type="compositionally biased region" description="Basic residues" evidence="6">
    <location>
        <begin position="72"/>
        <end position="82"/>
    </location>
</feature>
<evidence type="ECO:0000256" key="5">
    <source>
        <dbReference type="ARBA" id="ARBA00023136"/>
    </source>
</evidence>
<feature type="region of interest" description="Disordered" evidence="6">
    <location>
        <begin position="592"/>
        <end position="662"/>
    </location>
</feature>
<feature type="compositionally biased region" description="Polar residues" evidence="6">
    <location>
        <begin position="592"/>
        <end position="601"/>
    </location>
</feature>
<dbReference type="EMBL" id="CAJNNV010006120">
    <property type="protein sequence ID" value="CAE8593108.1"/>
    <property type="molecule type" value="Genomic_DNA"/>
</dbReference>
<sequence length="1528" mass="167036">MAVVVASELASGDAFALVATPAASSQRTRPSSPSALTSTPAAATSATSRPVNRGQGSFAAVAAALLFAGAAQRRRQHPRRRSLQAASGDNGRQGSDISIFDTDGNGNLPSMYEEMNLEMDFAKRAQESLLKVGTEHQRGIMKWNDKDWKYWDVAMIFVVGGKGGNGCKAFRREKNMPLMGPCGGDGGHGGSVYLRCIEGAQTLNPLKDCVHWEAQNGRDGMGKDWHGVSGHDRYVNVPPGTVVYVRDIWLKGKEGGGRRHPATGVDILVTAEAGQEGGCSPTSPHGSPVLQPSGSGGLRGAVEAPATIKSPPDRHEAVVSSALRKLFPRWSSYLPCSVPESPGEMSGEDSGASSSISPTGRARRKMSVQFANGDVYTGKCTLFEDGEKRHGLGTYVYSSGTHETYKQYRGQWREDKKHGYGVLFYRNGGVYVGQWEENQKQGLGVLLDHTSEGQDAAAMPTYRYEGQWQEDHPHGLGAEERDLTSYFGHFQGGVRRGRGVRMNLTKLGAEGCEVLTEKDQEPRALMAALDLELQALDARPEFNRLQRLSAPHLENSVVQDDSPADFPRAATCHFANSAQASMRTPLTELVFSSQQPATSHNPLHHVESGSSTSSNAAQTRSTPISGRFLPRNPSNNDMPRNPSLGDFGTPATPLMQPGSAACFGGGGGGGGLFAHQRQGSDGSAATVVLGRSSSGQWSDQQLYRSPQQLHSTTGVHGPSSEQQPGHASNGGHGSDGQNSSHSRSSGSGKGSPNRRGAFDERLVQVSVFHRHLRLGQDQETAEKASPLQVSRANIHGRLVFERAIQKQSFAMLHFLAMLLCFLLTLSVYDPLAMMGEVHDNLRVLYKIDTVKEYRTPDEIMKYMQSFIETTYEMASALIDANTMNTIDPTRCFSTSVSDICRLKYWETPIRLNASSYFVDIKALLRDDLSIINKVPSHMDCSQQPAVENCLDWDKHVNPNLTTNLRGLTGEDPIIMKSRRQYPFASVVVLAPMVWQVRAPVVPCSGFGDKYNLEVLGAGKCSSDIKCDPGHESSFRATKPSPVSGRTQSIFIAYIEDAFYCVDRALHASEWRDKSWDPWASYDDLTVGRAQTAAEMGGKKVFWKFISDTAYLRGPVKGLVVLDKNDPCSTCDAWGFMASEKEHTFFDIGTSEITIAALVITPQGEKYPDITTLVRVTFKVSQSGAYMAEPILSSTSQTKMNLWIPPVVITLVLASTFIFGAIHRYVKNPGRISVMLFDVLASGAVLSYLIWNLVLEFGPPHIVETLVAAFNKNDQVHMLSVHPQLGLIVAVIAQCLDDIFYFCIQFILFFLVLSFLGHWSFGGQKTAFMTLGRSSYTLFRFITQDFSFSDEPPSATYWVFLFLYVSVVGIMMMSFLLAIVVNAHTVVTDTLKANEKTWCTETWCTSFRGLSTKLSHGWPMPGSVCTHIEESAVPDQPMTVLPAVTAEELCRFTTGTGSKGRPLFASLQSAQAYLEDYVKKTSPAMEETRASFCFNPGHYYGEDLLAPLGEERCARAPEAPSSSFEALFL</sequence>
<dbReference type="PANTHER" id="PTHR11702:SF31">
    <property type="entry name" value="MITOCHONDRIAL RIBOSOME-ASSOCIATED GTPASE 2"/>
    <property type="match status" value="1"/>
</dbReference>
<keyword evidence="5 7" id="KW-0472">Membrane</keyword>
<dbReference type="GO" id="GO:0042254">
    <property type="term" value="P:ribosome biogenesis"/>
    <property type="evidence" value="ECO:0007669"/>
    <property type="project" value="UniProtKB-UniRule"/>
</dbReference>
<dbReference type="PANTHER" id="PTHR11702">
    <property type="entry name" value="DEVELOPMENTALLY REGULATED GTP-BINDING PROTEIN-RELATED"/>
    <property type="match status" value="1"/>
</dbReference>
<organism evidence="9 10">
    <name type="scientific">Polarella glacialis</name>
    <name type="common">Dinoflagellate</name>
    <dbReference type="NCBI Taxonomy" id="89957"/>
    <lineage>
        <taxon>Eukaryota</taxon>
        <taxon>Sar</taxon>
        <taxon>Alveolata</taxon>
        <taxon>Dinophyceae</taxon>
        <taxon>Suessiales</taxon>
        <taxon>Suessiaceae</taxon>
        <taxon>Polarella</taxon>
    </lineage>
</organism>
<evidence type="ECO:0000256" key="1">
    <source>
        <dbReference type="ARBA" id="ARBA00004141"/>
    </source>
</evidence>
<feature type="domain" description="Obg" evidence="8">
    <location>
        <begin position="148"/>
        <end position="309"/>
    </location>
</feature>
<feature type="transmembrane region" description="Helical" evidence="7">
    <location>
        <begin position="1274"/>
        <end position="1291"/>
    </location>
</feature>
<name>A0A813DYI6_POLGL</name>
<evidence type="ECO:0000256" key="2">
    <source>
        <dbReference type="ARBA" id="ARBA00022692"/>
    </source>
</evidence>
<accession>A0A813DYI6</accession>
<feature type="transmembrane region" description="Helical" evidence="7">
    <location>
        <begin position="1201"/>
        <end position="1221"/>
    </location>
</feature>
<dbReference type="InterPro" id="IPR013122">
    <property type="entry name" value="PKD1_2_channel"/>
</dbReference>
<dbReference type="Pfam" id="PF01018">
    <property type="entry name" value="GTP1_OBG"/>
    <property type="match status" value="1"/>
</dbReference>
<protein>
    <recommendedName>
        <fullName evidence="8">Obg domain-containing protein</fullName>
    </recommendedName>
</protein>
<feature type="transmembrane region" description="Helical" evidence="7">
    <location>
        <begin position="1233"/>
        <end position="1254"/>
    </location>
</feature>
<feature type="compositionally biased region" description="Polar residues" evidence="6">
    <location>
        <begin position="708"/>
        <end position="726"/>
    </location>
</feature>
<reference evidence="9" key="1">
    <citation type="submission" date="2021-02" db="EMBL/GenBank/DDBJ databases">
        <authorList>
            <person name="Dougan E. K."/>
            <person name="Rhodes N."/>
            <person name="Thang M."/>
            <person name="Chan C."/>
        </authorList>
    </citation>
    <scope>NUCLEOTIDE SEQUENCE</scope>
</reference>
<dbReference type="Gene3D" id="1.10.287.70">
    <property type="match status" value="1"/>
</dbReference>
<feature type="transmembrane region" description="Helical" evidence="7">
    <location>
        <begin position="1298"/>
        <end position="1320"/>
    </location>
</feature>
<dbReference type="InterPro" id="IPR003409">
    <property type="entry name" value="MORN"/>
</dbReference>
<dbReference type="InterPro" id="IPR045086">
    <property type="entry name" value="OBG_GTPase"/>
</dbReference>
<keyword evidence="4 7" id="KW-1133">Transmembrane helix</keyword>
<dbReference type="SUPFAM" id="SSF82185">
    <property type="entry name" value="Histone H3 K4-specific methyltransferase SET7/9 N-terminal domain"/>
    <property type="match status" value="1"/>
</dbReference>
<keyword evidence="3" id="KW-0677">Repeat</keyword>
<feature type="compositionally biased region" description="Low complexity" evidence="6">
    <location>
        <begin position="27"/>
        <end position="50"/>
    </location>
</feature>
<dbReference type="SUPFAM" id="SSF82051">
    <property type="entry name" value="Obg GTP-binding protein N-terminal domain"/>
    <property type="match status" value="1"/>
</dbReference>
<feature type="region of interest" description="Disordered" evidence="6">
    <location>
        <begin position="708"/>
        <end position="756"/>
    </location>
</feature>
<evidence type="ECO:0000256" key="4">
    <source>
        <dbReference type="ARBA" id="ARBA00022989"/>
    </source>
</evidence>
<dbReference type="InterPro" id="IPR006169">
    <property type="entry name" value="GTP1_OBG_dom"/>
</dbReference>
<evidence type="ECO:0000256" key="7">
    <source>
        <dbReference type="SAM" id="Phobius"/>
    </source>
</evidence>
<feature type="compositionally biased region" description="Low complexity" evidence="6">
    <location>
        <begin position="735"/>
        <end position="746"/>
    </location>
</feature>
<comment type="subcellular location">
    <subcellularLocation>
        <location evidence="1">Membrane</location>
        <topology evidence="1">Multi-pass membrane protein</topology>
    </subcellularLocation>
</comment>
<dbReference type="InterPro" id="IPR036726">
    <property type="entry name" value="GTP1_OBG_dom_sf"/>
</dbReference>
<dbReference type="Pfam" id="PF08016">
    <property type="entry name" value="PKD_channel"/>
    <property type="match status" value="1"/>
</dbReference>
<keyword evidence="2 7" id="KW-0812">Transmembrane</keyword>
<dbReference type="Proteomes" id="UP000654075">
    <property type="component" value="Unassembled WGS sequence"/>
</dbReference>
<comment type="caution">
    <text evidence="9">The sequence shown here is derived from an EMBL/GenBank/DDBJ whole genome shotgun (WGS) entry which is preliminary data.</text>
</comment>
<feature type="region of interest" description="Disordered" evidence="6">
    <location>
        <begin position="339"/>
        <end position="362"/>
    </location>
</feature>
<proteinExistence type="predicted"/>
<feature type="transmembrane region" description="Helical" evidence="7">
    <location>
        <begin position="1356"/>
        <end position="1380"/>
    </location>
</feature>
<dbReference type="Pfam" id="PF02493">
    <property type="entry name" value="MORN"/>
    <property type="match status" value="4"/>
</dbReference>
<dbReference type="OrthoDB" id="347018at2759"/>
<dbReference type="PROSITE" id="PS51883">
    <property type="entry name" value="OBG"/>
    <property type="match status" value="1"/>
</dbReference>
<keyword evidence="10" id="KW-1185">Reference proteome</keyword>
<feature type="region of interest" description="Disordered" evidence="6">
    <location>
        <begin position="21"/>
        <end position="52"/>
    </location>
</feature>
<feature type="region of interest" description="Disordered" evidence="6">
    <location>
        <begin position="72"/>
        <end position="105"/>
    </location>
</feature>
<dbReference type="SMART" id="SM00698">
    <property type="entry name" value="MORN"/>
    <property type="match status" value="5"/>
</dbReference>
<evidence type="ECO:0000256" key="3">
    <source>
        <dbReference type="ARBA" id="ARBA00022737"/>
    </source>
</evidence>